<accession>A0A1F6G2V4</accession>
<name>A0A1F6G2V4_9BACT</name>
<dbReference type="AlphaFoldDB" id="A0A1F6G2V4"/>
<proteinExistence type="predicted"/>
<evidence type="ECO:0000313" key="2">
    <source>
        <dbReference type="Proteomes" id="UP000178601"/>
    </source>
</evidence>
<reference evidence="1 2" key="1">
    <citation type="journal article" date="2016" name="Nat. Commun.">
        <title>Thousands of microbial genomes shed light on interconnected biogeochemical processes in an aquifer system.</title>
        <authorList>
            <person name="Anantharaman K."/>
            <person name="Brown C.T."/>
            <person name="Hug L.A."/>
            <person name="Sharon I."/>
            <person name="Castelle C.J."/>
            <person name="Probst A.J."/>
            <person name="Thomas B.C."/>
            <person name="Singh A."/>
            <person name="Wilkins M.J."/>
            <person name="Karaoz U."/>
            <person name="Brodie E.L."/>
            <person name="Williams K.H."/>
            <person name="Hubbard S.S."/>
            <person name="Banfield J.F."/>
        </authorList>
    </citation>
    <scope>NUCLEOTIDE SEQUENCE [LARGE SCALE GENOMIC DNA]</scope>
</reference>
<comment type="caution">
    <text evidence="1">The sequence shown here is derived from an EMBL/GenBank/DDBJ whole genome shotgun (WGS) entry which is preliminary data.</text>
</comment>
<gene>
    <name evidence="1" type="ORF">A3H16_04075</name>
</gene>
<evidence type="ECO:0000313" key="1">
    <source>
        <dbReference type="EMBL" id="OGG92396.1"/>
    </source>
</evidence>
<dbReference type="Proteomes" id="UP000178601">
    <property type="component" value="Unassembled WGS sequence"/>
</dbReference>
<sequence length="125" mass="13891">MHRSPPDEALFSEVGSFFEGIFSACTELVEVCAQTEERNMSDHSVVDLDEIMFSRYATNAYLKFVEQVGSALSAAGLMPRDPKNVPLEQGRLEADGTLTIFVELPTGIEVAMNVPKGHWAWARRQ</sequence>
<protein>
    <submittedName>
        <fullName evidence="1">Uncharacterized protein</fullName>
    </submittedName>
</protein>
<organism evidence="1 2">
    <name type="scientific">Candidatus Kaiserbacteria bacterium RIFCSPLOWO2_12_FULL_53_8</name>
    <dbReference type="NCBI Taxonomy" id="1798529"/>
    <lineage>
        <taxon>Bacteria</taxon>
        <taxon>Candidatus Kaiseribacteriota</taxon>
    </lineage>
</organism>
<dbReference type="EMBL" id="MFMQ01000001">
    <property type="protein sequence ID" value="OGG92396.1"/>
    <property type="molecule type" value="Genomic_DNA"/>
</dbReference>